<dbReference type="PROSITE" id="PS51257">
    <property type="entry name" value="PROKAR_LIPOPROTEIN"/>
    <property type="match status" value="1"/>
</dbReference>
<gene>
    <name evidence="1" type="ORF">METZ01_LOCUS173416</name>
</gene>
<evidence type="ECO:0000313" key="1">
    <source>
        <dbReference type="EMBL" id="SVB20562.1"/>
    </source>
</evidence>
<organism evidence="1">
    <name type="scientific">marine metagenome</name>
    <dbReference type="NCBI Taxonomy" id="408172"/>
    <lineage>
        <taxon>unclassified sequences</taxon>
        <taxon>metagenomes</taxon>
        <taxon>ecological metagenomes</taxon>
    </lineage>
</organism>
<proteinExistence type="predicted"/>
<evidence type="ECO:0008006" key="2">
    <source>
        <dbReference type="Google" id="ProtNLM"/>
    </source>
</evidence>
<sequence length="187" mass="20348">MLVRATEAMDQKRNRLTIVVATMLTLLLAVACADSSSGYDGLTLAGRGLVMNVSDVQKVDGLTYQDVDNLYYSVGPMNPGNYLVVARVTIWNTSSGMLSLFVDGEAAALVGADREPIFALDPYQIRQSLTSEPHDLGQYTPLLWGASALPQDFSITGWMAFEIPDSADIKALEWEHVDSLTFPVSVK</sequence>
<reference evidence="1" key="1">
    <citation type="submission" date="2018-05" db="EMBL/GenBank/DDBJ databases">
        <authorList>
            <person name="Lanie J.A."/>
            <person name="Ng W.-L."/>
            <person name="Kazmierczak K.M."/>
            <person name="Andrzejewski T.M."/>
            <person name="Davidsen T.M."/>
            <person name="Wayne K.J."/>
            <person name="Tettelin H."/>
            <person name="Glass J.I."/>
            <person name="Rusch D."/>
            <person name="Podicherti R."/>
            <person name="Tsui H.-C.T."/>
            <person name="Winkler M.E."/>
        </authorList>
    </citation>
    <scope>NUCLEOTIDE SEQUENCE</scope>
</reference>
<accession>A0A382C473</accession>
<dbReference type="EMBL" id="UINC01032613">
    <property type="protein sequence ID" value="SVB20562.1"/>
    <property type="molecule type" value="Genomic_DNA"/>
</dbReference>
<protein>
    <recommendedName>
        <fullName evidence="2">DUF4352 domain-containing protein</fullName>
    </recommendedName>
</protein>
<dbReference type="AlphaFoldDB" id="A0A382C473"/>
<name>A0A382C473_9ZZZZ</name>